<dbReference type="OrthoDB" id="9843051at2"/>
<feature type="transmembrane region" description="Helical" evidence="1">
    <location>
        <begin position="7"/>
        <end position="27"/>
    </location>
</feature>
<name>A0A5M7BPN9_SACHI</name>
<proteinExistence type="predicted"/>
<protein>
    <submittedName>
        <fullName evidence="2">Uncharacterized protein</fullName>
    </submittedName>
</protein>
<accession>A0A5M7BPN9</accession>
<keyword evidence="1" id="KW-1133">Transmembrane helix</keyword>
<evidence type="ECO:0000313" key="2">
    <source>
        <dbReference type="EMBL" id="KAA5829121.1"/>
    </source>
</evidence>
<gene>
    <name evidence="2" type="ORF">F1721_25965</name>
</gene>
<keyword evidence="1" id="KW-0472">Membrane</keyword>
<evidence type="ECO:0000256" key="1">
    <source>
        <dbReference type="SAM" id="Phobius"/>
    </source>
</evidence>
<keyword evidence="3" id="KW-1185">Reference proteome</keyword>
<dbReference type="EMBL" id="VWPH01000013">
    <property type="protein sequence ID" value="KAA5829121.1"/>
    <property type="molecule type" value="Genomic_DNA"/>
</dbReference>
<sequence>MTRRWPLVLTGVLVALVAAGIPVWWWFALPGQQRRVVEPMELVDVPPPVLPGPWQHRQVDSGRLPSDWGAQAQATAAWQRPDGVEIDYTVRRYASSRWAHWAFDRVDRHGSEMFDETLDRPPALRLADADEARYVCGEIRGRPFTCDNWWIDLRYGQYLVQLQSTDAPSDEQSIPPWLAELVRTVDAELTSEVPRQ</sequence>
<keyword evidence="1" id="KW-0812">Transmembrane</keyword>
<dbReference type="RefSeq" id="WP_150069405.1">
    <property type="nucleotide sequence ID" value="NZ_JBEPDJ010000012.1"/>
</dbReference>
<comment type="caution">
    <text evidence="2">The sequence shown here is derived from an EMBL/GenBank/DDBJ whole genome shotgun (WGS) entry which is preliminary data.</text>
</comment>
<evidence type="ECO:0000313" key="3">
    <source>
        <dbReference type="Proteomes" id="UP000323946"/>
    </source>
</evidence>
<dbReference type="Proteomes" id="UP000323946">
    <property type="component" value="Unassembled WGS sequence"/>
</dbReference>
<reference evidence="2 3" key="1">
    <citation type="submission" date="2019-09" db="EMBL/GenBank/DDBJ databases">
        <title>Draft genome sequence of the thermophilic Saccharopolyspora hirsuta VKM Ac-666T.</title>
        <authorList>
            <person name="Lobastova T.G."/>
            <person name="Fokina V."/>
            <person name="Bragin E.Y."/>
            <person name="Shtratnikova V.Y."/>
            <person name="Starodumova I.P."/>
            <person name="Tarlachkov S.V."/>
            <person name="Donova M.V."/>
        </authorList>
    </citation>
    <scope>NUCLEOTIDE SEQUENCE [LARGE SCALE GENOMIC DNA]</scope>
    <source>
        <strain evidence="2 3">VKM Ac-666</strain>
    </source>
</reference>
<organism evidence="2 3">
    <name type="scientific">Saccharopolyspora hirsuta</name>
    <dbReference type="NCBI Taxonomy" id="1837"/>
    <lineage>
        <taxon>Bacteria</taxon>
        <taxon>Bacillati</taxon>
        <taxon>Actinomycetota</taxon>
        <taxon>Actinomycetes</taxon>
        <taxon>Pseudonocardiales</taxon>
        <taxon>Pseudonocardiaceae</taxon>
        <taxon>Saccharopolyspora</taxon>
    </lineage>
</organism>
<dbReference type="AlphaFoldDB" id="A0A5M7BPN9"/>